<organism evidence="1 2">
    <name type="scientific">Corynebacterium haemomassiliense</name>
    <dbReference type="NCBI Taxonomy" id="2754726"/>
    <lineage>
        <taxon>Bacteria</taxon>
        <taxon>Bacillati</taxon>
        <taxon>Actinomycetota</taxon>
        <taxon>Actinomycetes</taxon>
        <taxon>Mycobacteriales</taxon>
        <taxon>Corynebacteriaceae</taxon>
        <taxon>Corynebacterium</taxon>
    </lineage>
</organism>
<evidence type="ECO:0000313" key="1">
    <source>
        <dbReference type="EMBL" id="MBA5244240.1"/>
    </source>
</evidence>
<proteinExistence type="predicted"/>
<dbReference type="Proteomes" id="UP000523682">
    <property type="component" value="Unassembled WGS sequence"/>
</dbReference>
<gene>
    <name evidence="1" type="ORF">H0193_05315</name>
</gene>
<sequence length="46" mass="4811">MMGLSPWLQVPAILAAAAPVCAAAGYALLRLVDGIARATARLFSRR</sequence>
<reference evidence="1 2" key="1">
    <citation type="submission" date="2020-07" db="EMBL/GenBank/DDBJ databases">
        <title>Draft genome and description of Corynebacterium haemomassiliense strain Marseile-Q3615 sp. nov.</title>
        <authorList>
            <person name="Boxberger M."/>
            <person name="La Scola B."/>
        </authorList>
    </citation>
    <scope>NUCLEOTIDE SEQUENCE [LARGE SCALE GENOMIC DNA]</scope>
    <source>
        <strain evidence="1 2">Marseille-Q3615</strain>
    </source>
</reference>
<protein>
    <submittedName>
        <fullName evidence="1">Uncharacterized protein</fullName>
    </submittedName>
</protein>
<accession>A0A7W2EAZ3</accession>
<evidence type="ECO:0000313" key="2">
    <source>
        <dbReference type="Proteomes" id="UP000523682"/>
    </source>
</evidence>
<dbReference type="EMBL" id="JACDTZ010000001">
    <property type="protein sequence ID" value="MBA5244240.1"/>
    <property type="molecule type" value="Genomic_DNA"/>
</dbReference>
<name>A0A7W2EAZ3_9CORY</name>
<dbReference type="RefSeq" id="WP_181888891.1">
    <property type="nucleotide sequence ID" value="NZ_JACDTZ010000001.1"/>
</dbReference>
<dbReference type="AlphaFoldDB" id="A0A7W2EAZ3"/>
<keyword evidence="2" id="KW-1185">Reference proteome</keyword>
<comment type="caution">
    <text evidence="1">The sequence shown here is derived from an EMBL/GenBank/DDBJ whole genome shotgun (WGS) entry which is preliminary data.</text>
</comment>